<dbReference type="EMBL" id="GL832966">
    <property type="protein sequence ID" value="EGD73659.1"/>
    <property type="molecule type" value="Genomic_DNA"/>
</dbReference>
<dbReference type="GO" id="GO:0051493">
    <property type="term" value="P:regulation of cytoskeleton organization"/>
    <property type="evidence" value="ECO:0007669"/>
    <property type="project" value="TreeGrafter"/>
</dbReference>
<evidence type="ECO:0000313" key="3">
    <source>
        <dbReference type="EMBL" id="EGD73659.1"/>
    </source>
</evidence>
<sequence length="180" mass="20588">MSALPREVWRWLQSLQLSIQVRNVRRDVANGYVIAEILSRYFPTKVKMHNYDKGSAIEKKMDNWRLLQKVFQTEGIEVDPKFINGCIHCKPGAAEPIITTLYKALTHRKCAIKTNLKPTELVSDPDLESTTTKVNEIIAKQQQLKRFDKETDPWRYGVNPPRATGHRIRPPTRGSSSGSS</sequence>
<dbReference type="Proteomes" id="UP000007799">
    <property type="component" value="Unassembled WGS sequence"/>
</dbReference>
<dbReference type="FunFam" id="1.10.418.10:FF:000059">
    <property type="entry name" value="RIKEN cDNA 6430531B16 gene"/>
    <property type="match status" value="1"/>
</dbReference>
<dbReference type="RefSeq" id="XP_004993940.1">
    <property type="nucleotide sequence ID" value="XM_004993883.1"/>
</dbReference>
<feature type="region of interest" description="Disordered" evidence="1">
    <location>
        <begin position="149"/>
        <end position="180"/>
    </location>
</feature>
<evidence type="ECO:0000259" key="2">
    <source>
        <dbReference type="PROSITE" id="PS50021"/>
    </source>
</evidence>
<dbReference type="eggNOG" id="ENOG502QU8V">
    <property type="taxonomic scope" value="Eukaryota"/>
</dbReference>
<dbReference type="SUPFAM" id="SSF47576">
    <property type="entry name" value="Calponin-homology domain, CH-domain"/>
    <property type="match status" value="1"/>
</dbReference>
<dbReference type="Gene3D" id="1.10.418.10">
    <property type="entry name" value="Calponin-like domain"/>
    <property type="match status" value="1"/>
</dbReference>
<dbReference type="GeneID" id="16074518"/>
<dbReference type="OrthoDB" id="10267674at2759"/>
<evidence type="ECO:0000313" key="4">
    <source>
        <dbReference type="Proteomes" id="UP000007799"/>
    </source>
</evidence>
<accession>F2UA84</accession>
<dbReference type="InterPro" id="IPR001715">
    <property type="entry name" value="CH_dom"/>
</dbReference>
<dbReference type="AlphaFoldDB" id="F2UA84"/>
<gene>
    <name evidence="3" type="ORF">PTSG_05371</name>
</gene>
<feature type="domain" description="Calponin-homology (CH)" evidence="2">
    <location>
        <begin position="2"/>
        <end position="109"/>
    </location>
</feature>
<dbReference type="KEGG" id="sre:PTSG_05371"/>
<reference evidence="3" key="1">
    <citation type="submission" date="2009-08" db="EMBL/GenBank/DDBJ databases">
        <title>Annotation of Salpingoeca rosetta.</title>
        <authorList>
            <consortium name="The Broad Institute Genome Sequencing Platform"/>
            <person name="Russ C."/>
            <person name="Cuomo C."/>
            <person name="Burger G."/>
            <person name="Gray M.W."/>
            <person name="Holland P.W.H."/>
            <person name="King N."/>
            <person name="Lang F.B.F."/>
            <person name="Roger A.J."/>
            <person name="Ruiz-Trillo I."/>
            <person name="Young S.K."/>
            <person name="Zeng Q."/>
            <person name="Gargeya S."/>
            <person name="Alvarado L."/>
            <person name="Berlin A."/>
            <person name="Chapman S.B."/>
            <person name="Chen Z."/>
            <person name="Freedman E."/>
            <person name="Gellesch M."/>
            <person name="Goldberg J."/>
            <person name="Griggs A."/>
            <person name="Gujja S."/>
            <person name="Heilman E."/>
            <person name="Heiman D."/>
            <person name="Howarth C."/>
            <person name="Mehta T."/>
            <person name="Neiman D."/>
            <person name="Pearson M."/>
            <person name="Roberts A."/>
            <person name="Saif S."/>
            <person name="Shea T."/>
            <person name="Shenoy N."/>
            <person name="Sisk P."/>
            <person name="Stolte C."/>
            <person name="Sykes S."/>
            <person name="White J."/>
            <person name="Yandava C."/>
            <person name="Haas B."/>
            <person name="Nusbaum C."/>
            <person name="Birren B."/>
        </authorList>
    </citation>
    <scope>NUCLEOTIDE SEQUENCE [LARGE SCALE GENOMIC DNA]</scope>
    <source>
        <strain evidence="3">ATCC 50818</strain>
    </source>
</reference>
<dbReference type="GO" id="GO:0008017">
    <property type="term" value="F:microtubule binding"/>
    <property type="evidence" value="ECO:0007669"/>
    <property type="project" value="TreeGrafter"/>
</dbReference>
<dbReference type="InterPro" id="IPR052111">
    <property type="entry name" value="Spermatogenesis_Ciliary_MAP"/>
</dbReference>
<name>F2UA84_SALR5</name>
<dbReference type="InterPro" id="IPR010441">
    <property type="entry name" value="CH_2"/>
</dbReference>
<dbReference type="OMA" id="DREVIKW"/>
<dbReference type="InParanoid" id="F2UA84"/>
<dbReference type="PANTHER" id="PTHR12509">
    <property type="entry name" value="SPERMATOGENESIS-ASSOCIATED 4-RELATED"/>
    <property type="match status" value="1"/>
</dbReference>
<organism evidence="4">
    <name type="scientific">Salpingoeca rosetta (strain ATCC 50818 / BSB-021)</name>
    <dbReference type="NCBI Taxonomy" id="946362"/>
    <lineage>
        <taxon>Eukaryota</taxon>
        <taxon>Choanoflagellata</taxon>
        <taxon>Craspedida</taxon>
        <taxon>Salpingoecidae</taxon>
        <taxon>Salpingoeca</taxon>
    </lineage>
</organism>
<dbReference type="InterPro" id="IPR036872">
    <property type="entry name" value="CH_dom_sf"/>
</dbReference>
<dbReference type="STRING" id="946362.F2UA84"/>
<dbReference type="PROSITE" id="PS50021">
    <property type="entry name" value="CH"/>
    <property type="match status" value="1"/>
</dbReference>
<protein>
    <recommendedName>
        <fullName evidence="2">Calponin-homology (CH) domain-containing protein</fullName>
    </recommendedName>
</protein>
<evidence type="ECO:0000256" key="1">
    <source>
        <dbReference type="SAM" id="MobiDB-lite"/>
    </source>
</evidence>
<keyword evidence="4" id="KW-1185">Reference proteome</keyword>
<proteinExistence type="predicted"/>
<dbReference type="GO" id="GO:0005930">
    <property type="term" value="C:axoneme"/>
    <property type="evidence" value="ECO:0007669"/>
    <property type="project" value="TreeGrafter"/>
</dbReference>
<dbReference type="PANTHER" id="PTHR12509:SF8">
    <property type="entry name" value="SPERMATOGENESIS-ASSOCIATED PROTEIN 4"/>
    <property type="match status" value="1"/>
</dbReference>
<dbReference type="FunCoup" id="F2UA84">
    <property type="interactions" value="1"/>
</dbReference>
<dbReference type="Pfam" id="PF06294">
    <property type="entry name" value="CH_2"/>
    <property type="match status" value="1"/>
</dbReference>